<dbReference type="GO" id="GO:0030667">
    <property type="term" value="C:secretory granule membrane"/>
    <property type="evidence" value="ECO:0007669"/>
    <property type="project" value="TreeGrafter"/>
</dbReference>
<evidence type="ECO:0000256" key="4">
    <source>
        <dbReference type="ARBA" id="ARBA00023008"/>
    </source>
</evidence>
<keyword evidence="4" id="KW-0186">Copper</keyword>
<evidence type="ECO:0000313" key="11">
    <source>
        <dbReference type="Proteomes" id="UP001107558"/>
    </source>
</evidence>
<keyword evidence="7" id="KW-0325">Glycoprotein</keyword>
<dbReference type="InterPro" id="IPR028460">
    <property type="entry name" value="Tbh/DBH"/>
</dbReference>
<dbReference type="GO" id="GO:0005615">
    <property type="term" value="C:extracellular space"/>
    <property type="evidence" value="ECO:0007669"/>
    <property type="project" value="TreeGrafter"/>
</dbReference>
<dbReference type="InterPro" id="IPR020611">
    <property type="entry name" value="Cu2_ascorb_mOase_CS-1"/>
</dbReference>
<dbReference type="CDD" id="cd09631">
    <property type="entry name" value="DOMON_DOH"/>
    <property type="match status" value="1"/>
</dbReference>
<dbReference type="OrthoDB" id="10003276at2759"/>
<dbReference type="SMART" id="SM00664">
    <property type="entry name" value="DoH"/>
    <property type="match status" value="1"/>
</dbReference>
<dbReference type="GO" id="GO:0005507">
    <property type="term" value="F:copper ion binding"/>
    <property type="evidence" value="ECO:0007669"/>
    <property type="project" value="InterPro"/>
</dbReference>
<keyword evidence="8" id="KW-0732">Signal</keyword>
<dbReference type="InterPro" id="IPR024548">
    <property type="entry name" value="Cu2_monoox_C"/>
</dbReference>
<dbReference type="Pfam" id="PF01082">
    <property type="entry name" value="Cu2_monooxygen"/>
    <property type="match status" value="1"/>
</dbReference>
<dbReference type="FunFam" id="2.60.120.230:FF:000001">
    <property type="entry name" value="Monooxygenase, DBH-like 1"/>
    <property type="match status" value="1"/>
</dbReference>
<dbReference type="Gene3D" id="2.60.120.230">
    <property type="match status" value="1"/>
</dbReference>
<dbReference type="InterPro" id="IPR045266">
    <property type="entry name" value="DOH_DOMON"/>
</dbReference>
<dbReference type="EMBL" id="JADBJN010000002">
    <property type="protein sequence ID" value="KAG5679456.1"/>
    <property type="molecule type" value="Genomic_DNA"/>
</dbReference>
<dbReference type="GO" id="GO:0006589">
    <property type="term" value="P:octopamine biosynthetic process"/>
    <property type="evidence" value="ECO:0007669"/>
    <property type="project" value="TreeGrafter"/>
</dbReference>
<evidence type="ECO:0000256" key="1">
    <source>
        <dbReference type="ARBA" id="ARBA00010676"/>
    </source>
</evidence>
<evidence type="ECO:0000259" key="9">
    <source>
        <dbReference type="PROSITE" id="PS50836"/>
    </source>
</evidence>
<evidence type="ECO:0000256" key="6">
    <source>
        <dbReference type="ARBA" id="ARBA00023157"/>
    </source>
</evidence>
<feature type="chain" id="PRO_5039943830" description="DOMON domain-containing protein" evidence="8">
    <location>
        <begin position="23"/>
        <end position="699"/>
    </location>
</feature>
<dbReference type="Gene3D" id="2.60.120.310">
    <property type="entry name" value="Copper type II, ascorbate-dependent monooxygenase, N-terminal domain"/>
    <property type="match status" value="1"/>
</dbReference>
<evidence type="ECO:0000256" key="7">
    <source>
        <dbReference type="ARBA" id="ARBA00023180"/>
    </source>
</evidence>
<dbReference type="Pfam" id="PF03351">
    <property type="entry name" value="DOMON"/>
    <property type="match status" value="1"/>
</dbReference>
<evidence type="ECO:0000256" key="3">
    <source>
        <dbReference type="ARBA" id="ARBA00023002"/>
    </source>
</evidence>
<keyword evidence="6" id="KW-1015">Disulfide bond</keyword>
<dbReference type="InterPro" id="IPR036939">
    <property type="entry name" value="Cu2_ascorb_mOase_N_sf"/>
</dbReference>
<dbReference type="PRINTS" id="PR00767">
    <property type="entry name" value="DBMONOXGNASE"/>
</dbReference>
<feature type="signal peptide" evidence="8">
    <location>
        <begin position="1"/>
        <end position="22"/>
    </location>
</feature>
<organism evidence="10 11">
    <name type="scientific">Polypedilum vanderplanki</name>
    <name type="common">Sleeping chironomid midge</name>
    <dbReference type="NCBI Taxonomy" id="319348"/>
    <lineage>
        <taxon>Eukaryota</taxon>
        <taxon>Metazoa</taxon>
        <taxon>Ecdysozoa</taxon>
        <taxon>Arthropoda</taxon>
        <taxon>Hexapoda</taxon>
        <taxon>Insecta</taxon>
        <taxon>Pterygota</taxon>
        <taxon>Neoptera</taxon>
        <taxon>Endopterygota</taxon>
        <taxon>Diptera</taxon>
        <taxon>Nematocera</taxon>
        <taxon>Chironomoidea</taxon>
        <taxon>Chironomidae</taxon>
        <taxon>Chironominae</taxon>
        <taxon>Polypedilum</taxon>
        <taxon>Polypedilum</taxon>
    </lineage>
</organism>
<dbReference type="InterPro" id="IPR000323">
    <property type="entry name" value="Cu2_ascorb_mOase_N"/>
</dbReference>
<protein>
    <recommendedName>
        <fullName evidence="9">DOMON domain-containing protein</fullName>
    </recommendedName>
</protein>
<evidence type="ECO:0000256" key="8">
    <source>
        <dbReference type="SAM" id="SignalP"/>
    </source>
</evidence>
<evidence type="ECO:0000313" key="10">
    <source>
        <dbReference type="EMBL" id="KAG5679456.1"/>
    </source>
</evidence>
<proteinExistence type="inferred from homology"/>
<dbReference type="AlphaFoldDB" id="A0A9J6CC69"/>
<dbReference type="PROSITE" id="PS50836">
    <property type="entry name" value="DOMON"/>
    <property type="match status" value="1"/>
</dbReference>
<dbReference type="PROSITE" id="PS00084">
    <property type="entry name" value="CU2_MONOOXYGENASE_1"/>
    <property type="match status" value="1"/>
</dbReference>
<evidence type="ECO:0000256" key="5">
    <source>
        <dbReference type="ARBA" id="ARBA00023033"/>
    </source>
</evidence>
<sequence>MKQKIILCILVVIVNFTVNVLSATTTAKTTQFEIPTFQYSEVHHKNWTRNEKLDPNGILNLQWYIRNNEIVFHVTLNSRGFVAIGFPYPNTQIKGFDVVFAWVNDKTGKANILDCHGINSRFEEKYIVKDDTQNYILENEGYQNLTHTILTFRRTLETCDPRDVPFSADTMKIYWAYGEQDVHTTQVNQVKFKTKGARSIYLLNPTFGKEQEESVSYWDVQMKDIKINEHYGSFYWCKIFKAPDHKKQHIIGFEPILSREKENKRTFVHHMTLFECKSTEAFNDLDMWSKSNGVECSSNQYSSRNWDSCVTPVAAYAYGGGAQYLPEHVGIPFSETFYMLEIHYVNPNRKTFLDHSGFRIHYTSNLRPYDAGVMTAGVTVSDTQLVPPRQKSFRNIGICGPSCTEKVFPDNGINIVSVSIHTHTSGKNVKLSHIRDGKEMNRIVEDNYYSHSYQEVRQLANETKVLPGDYLILECAYNTQNTNKVTLAGYSLNEEICLSFITYYPKTDLVGCYSMVPVKEFFEYFNVHSFHGLSMMDVENIIIYGLDTVQLNRSLFASTDTSLTNEIKNSIDEEQEYYQRSILTQLIISDPVEFHDRTFMTHLKQLPWEDQSFAKQFENVMSTGSYMLFCRVSNRSISVPQEIIKYPNFTELNEATRATCPYYIYQELLTSASSGQIIMKNLFYLLSLFLHLLHRRNII</sequence>
<dbReference type="InterPro" id="IPR005018">
    <property type="entry name" value="DOMON_domain"/>
</dbReference>
<dbReference type="GO" id="GO:0042420">
    <property type="term" value="P:dopamine catabolic process"/>
    <property type="evidence" value="ECO:0007669"/>
    <property type="project" value="TreeGrafter"/>
</dbReference>
<gene>
    <name evidence="10" type="ORF">PVAND_009021</name>
</gene>
<dbReference type="InterPro" id="IPR000945">
    <property type="entry name" value="DBH-like"/>
</dbReference>
<dbReference type="PANTHER" id="PTHR10157:SF23">
    <property type="entry name" value="MOXD1 HOMOLOG 1"/>
    <property type="match status" value="1"/>
</dbReference>
<dbReference type="Pfam" id="PF03712">
    <property type="entry name" value="Cu2_monoox_C"/>
    <property type="match status" value="1"/>
</dbReference>
<comment type="similarity">
    <text evidence="1">Belongs to the copper type II ascorbate-dependent monooxygenase family.</text>
</comment>
<keyword evidence="2" id="KW-0479">Metal-binding</keyword>
<name>A0A9J6CC69_POLVA</name>
<reference evidence="10" key="1">
    <citation type="submission" date="2021-03" db="EMBL/GenBank/DDBJ databases">
        <title>Chromosome level genome of the anhydrobiotic midge Polypedilum vanderplanki.</title>
        <authorList>
            <person name="Yoshida Y."/>
            <person name="Kikawada T."/>
            <person name="Gusev O."/>
        </authorList>
    </citation>
    <scope>NUCLEOTIDE SEQUENCE</scope>
    <source>
        <strain evidence="10">NIAS01</strain>
        <tissue evidence="10">Whole body or cell culture</tissue>
    </source>
</reference>
<dbReference type="GO" id="GO:0004500">
    <property type="term" value="F:dopamine beta-monooxygenase activity"/>
    <property type="evidence" value="ECO:0007669"/>
    <property type="project" value="InterPro"/>
</dbReference>
<dbReference type="InterPro" id="IPR014784">
    <property type="entry name" value="Cu2_ascorb_mOase-like_C"/>
</dbReference>
<accession>A0A9J6CC69</accession>
<dbReference type="GO" id="GO:0042421">
    <property type="term" value="P:norepinephrine biosynthetic process"/>
    <property type="evidence" value="ECO:0007669"/>
    <property type="project" value="TreeGrafter"/>
</dbReference>
<comment type="caution">
    <text evidence="10">The sequence shown here is derived from an EMBL/GenBank/DDBJ whole genome shotgun (WGS) entry which is preliminary data.</text>
</comment>
<keyword evidence="11" id="KW-1185">Reference proteome</keyword>
<keyword evidence="3" id="KW-0560">Oxidoreductase</keyword>
<feature type="domain" description="DOMON" evidence="9">
    <location>
        <begin position="57"/>
        <end position="178"/>
    </location>
</feature>
<keyword evidence="5" id="KW-0503">Monooxygenase</keyword>
<dbReference type="Proteomes" id="UP001107558">
    <property type="component" value="Chromosome 2"/>
</dbReference>
<evidence type="ECO:0000256" key="2">
    <source>
        <dbReference type="ARBA" id="ARBA00022723"/>
    </source>
</evidence>
<dbReference type="PANTHER" id="PTHR10157">
    <property type="entry name" value="DOPAMINE BETA HYDROXYLASE RELATED"/>
    <property type="match status" value="1"/>
</dbReference>
<dbReference type="SUPFAM" id="SSF49742">
    <property type="entry name" value="PHM/PNGase F"/>
    <property type="match status" value="2"/>
</dbReference>
<dbReference type="InterPro" id="IPR008977">
    <property type="entry name" value="PHM/PNGase_F_dom_sf"/>
</dbReference>